<dbReference type="SMART" id="SM00235">
    <property type="entry name" value="ZnMc"/>
    <property type="match status" value="1"/>
</dbReference>
<feature type="active site" evidence="1">
    <location>
        <position position="158"/>
    </location>
</feature>
<keyword evidence="1 2" id="KW-0378">Hydrolase</keyword>
<dbReference type="EC" id="3.4.24.-" evidence="2"/>
<comment type="cofactor">
    <cofactor evidence="1 2">
        <name>Zn(2+)</name>
        <dbReference type="ChEBI" id="CHEBI:29105"/>
    </cofactor>
    <text evidence="1 2">Binds 1 zinc ion per subunit.</text>
</comment>
<feature type="chain" id="PRO_5011811875" description="Metalloendopeptidase" evidence="2">
    <location>
        <begin position="20"/>
        <end position="361"/>
    </location>
</feature>
<dbReference type="InterPro" id="IPR034035">
    <property type="entry name" value="Astacin-like_dom"/>
</dbReference>
<evidence type="ECO:0000259" key="3">
    <source>
        <dbReference type="PROSITE" id="PS51864"/>
    </source>
</evidence>
<reference evidence="4 5" key="1">
    <citation type="submission" date="2015-12" db="EMBL/GenBank/DDBJ databases">
        <title>The genome of Folsomia candida.</title>
        <authorList>
            <person name="Faddeeva A."/>
            <person name="Derks M.F."/>
            <person name="Anvar Y."/>
            <person name="Smit S."/>
            <person name="Van Straalen N."/>
            <person name="Roelofs D."/>
        </authorList>
    </citation>
    <scope>NUCLEOTIDE SEQUENCE [LARGE SCALE GENOMIC DNA]</scope>
    <source>
        <strain evidence="4 5">VU population</strain>
        <tissue evidence="4">Whole body</tissue>
    </source>
</reference>
<keyword evidence="5" id="KW-1185">Reference proteome</keyword>
<gene>
    <name evidence="4" type="ORF">Fcan01_16141</name>
</gene>
<dbReference type="Pfam" id="PF01400">
    <property type="entry name" value="Astacin"/>
    <property type="match status" value="1"/>
</dbReference>
<comment type="caution">
    <text evidence="4">The sequence shown here is derived from an EMBL/GenBank/DDBJ whole genome shotgun (WGS) entry which is preliminary data.</text>
</comment>
<keyword evidence="1 2" id="KW-0862">Zinc</keyword>
<feature type="signal peptide" evidence="2">
    <location>
        <begin position="1"/>
        <end position="19"/>
    </location>
</feature>
<evidence type="ECO:0000313" key="4">
    <source>
        <dbReference type="EMBL" id="OXA48426.1"/>
    </source>
</evidence>
<organism evidence="4 5">
    <name type="scientific">Folsomia candida</name>
    <name type="common">Springtail</name>
    <dbReference type="NCBI Taxonomy" id="158441"/>
    <lineage>
        <taxon>Eukaryota</taxon>
        <taxon>Metazoa</taxon>
        <taxon>Ecdysozoa</taxon>
        <taxon>Arthropoda</taxon>
        <taxon>Hexapoda</taxon>
        <taxon>Collembola</taxon>
        <taxon>Entomobryomorpha</taxon>
        <taxon>Isotomoidea</taxon>
        <taxon>Isotomidae</taxon>
        <taxon>Proisotominae</taxon>
        <taxon>Folsomia</taxon>
    </lineage>
</organism>
<dbReference type="GO" id="GO:0008270">
    <property type="term" value="F:zinc ion binding"/>
    <property type="evidence" value="ECO:0007669"/>
    <property type="project" value="UniProtKB-UniRule"/>
</dbReference>
<feature type="binding site" evidence="1">
    <location>
        <position position="161"/>
    </location>
    <ligand>
        <name>Zn(2+)</name>
        <dbReference type="ChEBI" id="CHEBI:29105"/>
        <note>catalytic</note>
    </ligand>
</feature>
<keyword evidence="1 2" id="KW-0645">Protease</keyword>
<evidence type="ECO:0000256" key="2">
    <source>
        <dbReference type="RuleBase" id="RU361183"/>
    </source>
</evidence>
<keyword evidence="1 2" id="KW-0479">Metal-binding</keyword>
<keyword evidence="1 2" id="KW-0482">Metalloprotease</keyword>
<dbReference type="Proteomes" id="UP000198287">
    <property type="component" value="Unassembled WGS sequence"/>
</dbReference>
<feature type="binding site" evidence="1">
    <location>
        <position position="167"/>
    </location>
    <ligand>
        <name>Zn(2+)</name>
        <dbReference type="ChEBI" id="CHEBI:29105"/>
        <note>catalytic</note>
    </ligand>
</feature>
<dbReference type="CDD" id="cd04280">
    <property type="entry name" value="ZnMc_astacin_like"/>
    <property type="match status" value="1"/>
</dbReference>
<name>A0A226DW49_FOLCA</name>
<dbReference type="GO" id="GO:0004222">
    <property type="term" value="F:metalloendopeptidase activity"/>
    <property type="evidence" value="ECO:0007669"/>
    <property type="project" value="UniProtKB-UniRule"/>
</dbReference>
<dbReference type="InterPro" id="IPR001506">
    <property type="entry name" value="Peptidase_M12A"/>
</dbReference>
<dbReference type="PANTHER" id="PTHR10127:SF873">
    <property type="entry name" value="METALLOENDOPEPTIDASE"/>
    <property type="match status" value="1"/>
</dbReference>
<dbReference type="InterPro" id="IPR006026">
    <property type="entry name" value="Peptidase_Metallo"/>
</dbReference>
<dbReference type="SUPFAM" id="SSF55486">
    <property type="entry name" value="Metalloproteases ('zincins'), catalytic domain"/>
    <property type="match status" value="1"/>
</dbReference>
<evidence type="ECO:0000256" key="1">
    <source>
        <dbReference type="PROSITE-ProRule" id="PRU01211"/>
    </source>
</evidence>
<comment type="caution">
    <text evidence="1">Lacks conserved residue(s) required for the propagation of feature annotation.</text>
</comment>
<dbReference type="GO" id="GO:0006508">
    <property type="term" value="P:proteolysis"/>
    <property type="evidence" value="ECO:0007669"/>
    <property type="project" value="UniProtKB-KW"/>
</dbReference>
<dbReference type="PROSITE" id="PS51864">
    <property type="entry name" value="ASTACIN"/>
    <property type="match status" value="1"/>
</dbReference>
<dbReference type="AlphaFoldDB" id="A0A226DW49"/>
<dbReference type="PANTHER" id="PTHR10127">
    <property type="entry name" value="DISCOIDIN, CUB, EGF, LAMININ , AND ZINC METALLOPROTEASE DOMAIN CONTAINING"/>
    <property type="match status" value="1"/>
</dbReference>
<proteinExistence type="predicted"/>
<accession>A0A226DW49</accession>
<evidence type="ECO:0000313" key="5">
    <source>
        <dbReference type="Proteomes" id="UP000198287"/>
    </source>
</evidence>
<keyword evidence="2" id="KW-0732">Signal</keyword>
<protein>
    <recommendedName>
        <fullName evidence="2">Metalloendopeptidase</fullName>
        <ecNumber evidence="2">3.4.24.-</ecNumber>
    </recommendedName>
</protein>
<feature type="domain" description="Peptidase M12A" evidence="3">
    <location>
        <begin position="66"/>
        <end position="266"/>
    </location>
</feature>
<dbReference type="InterPro" id="IPR024079">
    <property type="entry name" value="MetalloPept_cat_dom_sf"/>
</dbReference>
<dbReference type="Gene3D" id="3.40.390.10">
    <property type="entry name" value="Collagenase (Catalytic Domain)"/>
    <property type="match status" value="1"/>
</dbReference>
<sequence>MFLIAVVISVLLRQKLVTCTGLDSSFDKIGNTSGHRKAGGLEEGIIQVGDMLFYDNDFFNNGTLKGAITTAERLWDGGVIPYEIDEYFERNWPLILEAMQQYEDFTCVKFVARTTEVNYLYIEQGTAGCSTFVGNLRRGKQILRLGRGCLFIGTVVHELGHTVGFHHEHNRIDRDEYIDVLWENIQQGSERLFVKTPASKEWLINGYDIDSIMHYGETAFSKDGVSPTMKSKDGRPIYDPWGKPGLDWTSTGAYIRYVNDDAHYCKEIISLGWKISRSRILRDVNEAKLSLFPSHRNICSAIYPGQGHSVRNTKKADKLLSGSNPSRGIIFICIFVEFLRVECSETTIPLNYDDLVTVWMG</sequence>
<dbReference type="EMBL" id="LNIX01000011">
    <property type="protein sequence ID" value="OXA48426.1"/>
    <property type="molecule type" value="Genomic_DNA"/>
</dbReference>
<dbReference type="OrthoDB" id="431034at2759"/>
<feature type="binding site" evidence="1">
    <location>
        <position position="157"/>
    </location>
    <ligand>
        <name>Zn(2+)</name>
        <dbReference type="ChEBI" id="CHEBI:29105"/>
        <note>catalytic</note>
    </ligand>
</feature>
<dbReference type="PRINTS" id="PR00480">
    <property type="entry name" value="ASTACIN"/>
</dbReference>